<comment type="caution">
    <text evidence="1">The sequence shown here is derived from an EMBL/GenBank/DDBJ whole genome shotgun (WGS) entry which is preliminary data.</text>
</comment>
<dbReference type="AlphaFoldDB" id="A0A0V0QAX2"/>
<proteinExistence type="predicted"/>
<dbReference type="EMBL" id="LDAU01000214">
    <property type="protein sequence ID" value="KRW99344.1"/>
    <property type="molecule type" value="Genomic_DNA"/>
</dbReference>
<gene>
    <name evidence="1" type="ORF">PPERSA_02456</name>
</gene>
<dbReference type="Proteomes" id="UP000054937">
    <property type="component" value="Unassembled WGS sequence"/>
</dbReference>
<organism evidence="1 2">
    <name type="scientific">Pseudocohnilembus persalinus</name>
    <name type="common">Ciliate</name>
    <dbReference type="NCBI Taxonomy" id="266149"/>
    <lineage>
        <taxon>Eukaryota</taxon>
        <taxon>Sar</taxon>
        <taxon>Alveolata</taxon>
        <taxon>Ciliophora</taxon>
        <taxon>Intramacronucleata</taxon>
        <taxon>Oligohymenophorea</taxon>
        <taxon>Scuticociliatia</taxon>
        <taxon>Philasterida</taxon>
        <taxon>Pseudocohnilembidae</taxon>
        <taxon>Pseudocohnilembus</taxon>
    </lineage>
</organism>
<reference evidence="1 2" key="1">
    <citation type="journal article" date="2015" name="Sci. Rep.">
        <title>Genome of the facultative scuticociliatosis pathogen Pseudocohnilembus persalinus provides insight into its virulence through horizontal gene transfer.</title>
        <authorList>
            <person name="Xiong J."/>
            <person name="Wang G."/>
            <person name="Cheng J."/>
            <person name="Tian M."/>
            <person name="Pan X."/>
            <person name="Warren A."/>
            <person name="Jiang C."/>
            <person name="Yuan D."/>
            <person name="Miao W."/>
        </authorList>
    </citation>
    <scope>NUCLEOTIDE SEQUENCE [LARGE SCALE GENOMIC DNA]</scope>
    <source>
        <strain evidence="1">36N120E</strain>
    </source>
</reference>
<accession>A0A0V0QAX2</accession>
<name>A0A0V0QAX2_PSEPJ</name>
<protein>
    <submittedName>
        <fullName evidence="1">Uncharacterized protein</fullName>
    </submittedName>
</protein>
<keyword evidence="2" id="KW-1185">Reference proteome</keyword>
<evidence type="ECO:0000313" key="2">
    <source>
        <dbReference type="Proteomes" id="UP000054937"/>
    </source>
</evidence>
<evidence type="ECO:0000313" key="1">
    <source>
        <dbReference type="EMBL" id="KRW99344.1"/>
    </source>
</evidence>
<dbReference type="InParanoid" id="A0A0V0QAX2"/>
<sequence length="344" mass="41123">MEQLFLRKKLPKNPMFHLFVSLHNSQYKNFQQKEKLQILEKVNKQEQNTFFVPTLHNKQVTDYYINHFITSEYPEFQDKNVDSQLILGYKNKKSHQPQQNIENNFIQTDKQKNKIFILHVILNDIIQEEFQINQVLVQVAIKDIKTKEIIKDVSGNSFSKQNTYQFQDISNPYQNSSLDSQQSYKEKFKIQRKALLKFKIYEIKNMTEIDKMFPFYTQIKIQIFNQFQEKIPILGNYYGEQQKYEENKSESQEIDHNLTLCEFGFELISQGSVNLGQFSQFILNDELKIKFEIGLAQINPNQIIKNNFMEESLILNQIQSNTHVEEYDDNMDLIEYLIYEQNIQ</sequence>